<dbReference type="Proteomes" id="UP000799118">
    <property type="component" value="Unassembled WGS sequence"/>
</dbReference>
<gene>
    <name evidence="4" type="ORF">BT96DRAFT_961984</name>
</gene>
<name>A0A6A4IJC2_9AGAR</name>
<reference evidence="4" key="1">
    <citation type="journal article" date="2019" name="Environ. Microbiol.">
        <title>Fungal ecological strategies reflected in gene transcription - a case study of two litter decomposers.</title>
        <authorList>
            <person name="Barbi F."/>
            <person name="Kohler A."/>
            <person name="Barry K."/>
            <person name="Baskaran P."/>
            <person name="Daum C."/>
            <person name="Fauchery L."/>
            <person name="Ihrmark K."/>
            <person name="Kuo A."/>
            <person name="LaButti K."/>
            <person name="Lipzen A."/>
            <person name="Morin E."/>
            <person name="Grigoriev I.V."/>
            <person name="Henrissat B."/>
            <person name="Lindahl B."/>
            <person name="Martin F."/>
        </authorList>
    </citation>
    <scope>NUCLEOTIDE SEQUENCE</scope>
    <source>
        <strain evidence="4">JB14</strain>
    </source>
</reference>
<dbReference type="InterPro" id="IPR002347">
    <property type="entry name" value="SDR_fam"/>
</dbReference>
<evidence type="ECO:0000256" key="2">
    <source>
        <dbReference type="ARBA" id="ARBA00022857"/>
    </source>
</evidence>
<dbReference type="GO" id="GO:0016616">
    <property type="term" value="F:oxidoreductase activity, acting on the CH-OH group of donors, NAD or NADP as acceptor"/>
    <property type="evidence" value="ECO:0007669"/>
    <property type="project" value="UniProtKB-ARBA"/>
</dbReference>
<comment type="similarity">
    <text evidence="1">Belongs to the short-chain dehydrogenases/reductases (SDR) family.</text>
</comment>
<dbReference type="AlphaFoldDB" id="A0A6A4IJC2"/>
<proteinExistence type="inferred from homology"/>
<sequence>MSRSPVVIVTGASKGIGLAATSILLNKFNATVVTLSRSITSELSDLASDRLLTLKCDVSNENSVLECVNKAIDKYHRIDGLVLNAAVLDPLCRVGDDTPLSAWKVHFDVNFFSLVTAVKATLPSLRKSEVGGKIIFVSSGAAVKGTPGWGPYNASKAAMNSLCRTLAEEEPSVASIALRPGVVKYGTFQMQGQIRTHGAASMGPAGHQQFVDLHANGSLLNPEAPGHVIAALALRCPQELSGQFVSWDDDVCKPFMST</sequence>
<dbReference type="Pfam" id="PF00106">
    <property type="entry name" value="adh_short"/>
    <property type="match status" value="1"/>
</dbReference>
<dbReference type="Gene3D" id="3.40.50.720">
    <property type="entry name" value="NAD(P)-binding Rossmann-like Domain"/>
    <property type="match status" value="1"/>
</dbReference>
<evidence type="ECO:0000256" key="3">
    <source>
        <dbReference type="ARBA" id="ARBA00023002"/>
    </source>
</evidence>
<dbReference type="OrthoDB" id="9876299at2759"/>
<organism evidence="4 5">
    <name type="scientific">Gymnopus androsaceus JB14</name>
    <dbReference type="NCBI Taxonomy" id="1447944"/>
    <lineage>
        <taxon>Eukaryota</taxon>
        <taxon>Fungi</taxon>
        <taxon>Dikarya</taxon>
        <taxon>Basidiomycota</taxon>
        <taxon>Agaricomycotina</taxon>
        <taxon>Agaricomycetes</taxon>
        <taxon>Agaricomycetidae</taxon>
        <taxon>Agaricales</taxon>
        <taxon>Marasmiineae</taxon>
        <taxon>Omphalotaceae</taxon>
        <taxon>Gymnopus</taxon>
    </lineage>
</organism>
<dbReference type="PROSITE" id="PS00061">
    <property type="entry name" value="ADH_SHORT"/>
    <property type="match status" value="1"/>
</dbReference>
<protein>
    <submittedName>
        <fullName evidence="4">NAD(P)-binding protein</fullName>
    </submittedName>
</protein>
<keyword evidence="5" id="KW-1185">Reference proteome</keyword>
<dbReference type="PRINTS" id="PR00081">
    <property type="entry name" value="GDHRDH"/>
</dbReference>
<keyword evidence="2" id="KW-0521">NADP</keyword>
<dbReference type="InterPro" id="IPR020904">
    <property type="entry name" value="Sc_DH/Rdtase_CS"/>
</dbReference>
<dbReference type="EMBL" id="ML769385">
    <property type="protein sequence ID" value="KAE9410636.1"/>
    <property type="molecule type" value="Genomic_DNA"/>
</dbReference>
<keyword evidence="3" id="KW-0560">Oxidoreductase</keyword>
<evidence type="ECO:0000313" key="5">
    <source>
        <dbReference type="Proteomes" id="UP000799118"/>
    </source>
</evidence>
<dbReference type="PANTHER" id="PTHR43008:SF8">
    <property type="entry name" value="BENZIL REDUCTASE ((S)-BENZOIN FORMING) IRC24"/>
    <property type="match status" value="1"/>
</dbReference>
<evidence type="ECO:0000256" key="1">
    <source>
        <dbReference type="ARBA" id="ARBA00006484"/>
    </source>
</evidence>
<dbReference type="SUPFAM" id="SSF51735">
    <property type="entry name" value="NAD(P)-binding Rossmann-fold domains"/>
    <property type="match status" value="1"/>
</dbReference>
<evidence type="ECO:0000313" key="4">
    <source>
        <dbReference type="EMBL" id="KAE9410636.1"/>
    </source>
</evidence>
<dbReference type="PANTHER" id="PTHR43008">
    <property type="entry name" value="BENZIL REDUCTASE"/>
    <property type="match status" value="1"/>
</dbReference>
<accession>A0A6A4IJC2</accession>
<dbReference type="GO" id="GO:0050664">
    <property type="term" value="F:oxidoreductase activity, acting on NAD(P)H, oxygen as acceptor"/>
    <property type="evidence" value="ECO:0007669"/>
    <property type="project" value="TreeGrafter"/>
</dbReference>
<dbReference type="InterPro" id="IPR036291">
    <property type="entry name" value="NAD(P)-bd_dom_sf"/>
</dbReference>